<sequence length="297" mass="32736">MNITQFLKKNMAIQVLAVLTVQLFFCEAKPHIIGGSVNLALSEDDGHNSRFGALKPPRWLNSIMSSSALRSVDEHNNVISSSISSVVDSSSDDVFSRIRSPGEPLGPIFLHSEDPSTSSSSLVHTLSDLNPFLRAKRDVDASCPLPEDMPQQVRDLNDFLEADQFIGLEPEQPEVEAIPTDQPPADQCPASSGSWWPRRELNLRSTCPWIYVQKDNGADVYPRYVREAKCLCHECLKSTSMSCQRLEVNATVFRRVGCKDGVALMNKEQILVKVGCYCASPINGSGPVIDTSDVPWS</sequence>
<evidence type="ECO:0000256" key="3">
    <source>
        <dbReference type="ARBA" id="ARBA00022525"/>
    </source>
</evidence>
<dbReference type="RefSeq" id="XP_005091583.1">
    <property type="nucleotide sequence ID" value="XM_005091526.3"/>
</dbReference>
<dbReference type="Pfam" id="PF06083">
    <property type="entry name" value="IL17"/>
    <property type="match status" value="1"/>
</dbReference>
<comment type="similarity">
    <text evidence="2">Belongs to the IL-17 family.</text>
</comment>
<reference evidence="7" key="1">
    <citation type="submission" date="2025-08" db="UniProtKB">
        <authorList>
            <consortium name="RefSeq"/>
        </authorList>
    </citation>
    <scope>IDENTIFICATION</scope>
</reference>
<dbReference type="GeneID" id="101857312"/>
<gene>
    <name evidence="7" type="primary">LOC101857312</name>
</gene>
<organism evidence="6 7">
    <name type="scientific">Aplysia californica</name>
    <name type="common">California sea hare</name>
    <dbReference type="NCBI Taxonomy" id="6500"/>
    <lineage>
        <taxon>Eukaryota</taxon>
        <taxon>Metazoa</taxon>
        <taxon>Spiralia</taxon>
        <taxon>Lophotrochozoa</taxon>
        <taxon>Mollusca</taxon>
        <taxon>Gastropoda</taxon>
        <taxon>Heterobranchia</taxon>
        <taxon>Euthyneura</taxon>
        <taxon>Tectipleura</taxon>
        <taxon>Aplysiida</taxon>
        <taxon>Aplysioidea</taxon>
        <taxon>Aplysiidae</taxon>
        <taxon>Aplysia</taxon>
    </lineage>
</organism>
<keyword evidence="4 5" id="KW-0732">Signal</keyword>
<evidence type="ECO:0000256" key="1">
    <source>
        <dbReference type="ARBA" id="ARBA00004613"/>
    </source>
</evidence>
<evidence type="ECO:0000256" key="2">
    <source>
        <dbReference type="ARBA" id="ARBA00007236"/>
    </source>
</evidence>
<evidence type="ECO:0000256" key="5">
    <source>
        <dbReference type="SAM" id="SignalP"/>
    </source>
</evidence>
<name>A0ABM0JE37_APLCA</name>
<comment type="subcellular location">
    <subcellularLocation>
        <location evidence="1">Secreted</location>
    </subcellularLocation>
</comment>
<dbReference type="Proteomes" id="UP000694888">
    <property type="component" value="Unplaced"/>
</dbReference>
<dbReference type="InterPro" id="IPR029034">
    <property type="entry name" value="Cystine-knot_cytokine"/>
</dbReference>
<feature type="signal peptide" evidence="5">
    <location>
        <begin position="1"/>
        <end position="28"/>
    </location>
</feature>
<dbReference type="SUPFAM" id="SSF57501">
    <property type="entry name" value="Cystine-knot cytokines"/>
    <property type="match status" value="1"/>
</dbReference>
<evidence type="ECO:0000256" key="4">
    <source>
        <dbReference type="ARBA" id="ARBA00022729"/>
    </source>
</evidence>
<dbReference type="Gene3D" id="2.10.90.10">
    <property type="entry name" value="Cystine-knot cytokines"/>
    <property type="match status" value="1"/>
</dbReference>
<keyword evidence="3" id="KW-0964">Secreted</keyword>
<feature type="chain" id="PRO_5047080075" evidence="5">
    <location>
        <begin position="29"/>
        <end position="297"/>
    </location>
</feature>
<proteinExistence type="inferred from homology"/>
<dbReference type="InterPro" id="IPR010345">
    <property type="entry name" value="IL-17_fam"/>
</dbReference>
<protein>
    <submittedName>
        <fullName evidence="7">Uncharacterized protein LOC101857312</fullName>
    </submittedName>
</protein>
<accession>A0ABM0JE37</accession>
<evidence type="ECO:0000313" key="6">
    <source>
        <dbReference type="Proteomes" id="UP000694888"/>
    </source>
</evidence>
<evidence type="ECO:0000313" key="7">
    <source>
        <dbReference type="RefSeq" id="XP_005091583.1"/>
    </source>
</evidence>
<keyword evidence="6" id="KW-1185">Reference proteome</keyword>